<protein>
    <recommendedName>
        <fullName evidence="7">G-protein coupled receptors family 1 profile domain-containing protein</fullName>
    </recommendedName>
</protein>
<keyword evidence="1" id="KW-1133">Transmembrane helix</keyword>
<dbReference type="Proteomes" id="UP000663866">
    <property type="component" value="Unassembled WGS sequence"/>
</dbReference>
<keyword evidence="6" id="KW-1185">Reference proteome</keyword>
<keyword evidence="1" id="KW-0812">Transmembrane</keyword>
<evidence type="ECO:0000313" key="2">
    <source>
        <dbReference type="EMBL" id="CAF2253418.1"/>
    </source>
</evidence>
<sequence>PPSSLNIDITVLPSDVLSLFDEPFYELVHKLADPVEAKLLEVKAFFCCIDFEIVSTSTDDLPERLVLISFRFNRIIPILLLIIGTFGNIMNSLIFTRRSLRTNPCLFYFLASSINNLFVLCVAVLTRLLSSGWQIDPSNLNIVLCKLRIFFVYSSICLIP</sequence>
<comment type="caution">
    <text evidence="4">The sequence shown here is derived from an EMBL/GenBank/DDBJ whole genome shotgun (WGS) entry which is preliminary data.</text>
</comment>
<accession>A0A819E2W4</accession>
<proteinExistence type="predicted"/>
<dbReference type="EMBL" id="CAJOBF010000615">
    <property type="protein sequence ID" value="CAF3844088.1"/>
    <property type="molecule type" value="Genomic_DNA"/>
</dbReference>
<evidence type="ECO:0000313" key="6">
    <source>
        <dbReference type="Proteomes" id="UP000663866"/>
    </source>
</evidence>
<organism evidence="4 5">
    <name type="scientific">Rotaria magnacalcarata</name>
    <dbReference type="NCBI Taxonomy" id="392030"/>
    <lineage>
        <taxon>Eukaryota</taxon>
        <taxon>Metazoa</taxon>
        <taxon>Spiralia</taxon>
        <taxon>Gnathifera</taxon>
        <taxon>Rotifera</taxon>
        <taxon>Eurotatoria</taxon>
        <taxon>Bdelloidea</taxon>
        <taxon>Philodinida</taxon>
        <taxon>Philodinidae</taxon>
        <taxon>Rotaria</taxon>
    </lineage>
</organism>
<dbReference type="Proteomes" id="UP000663842">
    <property type="component" value="Unassembled WGS sequence"/>
</dbReference>
<dbReference type="Proteomes" id="UP000663887">
    <property type="component" value="Unassembled WGS sequence"/>
</dbReference>
<feature type="transmembrane region" description="Helical" evidence="1">
    <location>
        <begin position="106"/>
        <end position="128"/>
    </location>
</feature>
<feature type="non-terminal residue" evidence="4">
    <location>
        <position position="1"/>
    </location>
</feature>
<evidence type="ECO:0000313" key="4">
    <source>
        <dbReference type="EMBL" id="CAF3844088.1"/>
    </source>
</evidence>
<dbReference type="AlphaFoldDB" id="A0A819E2W4"/>
<gene>
    <name evidence="3" type="ORF">OVN521_LOCUS4242</name>
    <name evidence="4" type="ORF">UXM345_LOCUS7415</name>
    <name evidence="2" type="ORF">XDN619_LOCUS35514</name>
</gene>
<reference evidence="4" key="1">
    <citation type="submission" date="2021-02" db="EMBL/GenBank/DDBJ databases">
        <authorList>
            <person name="Nowell W R."/>
        </authorList>
    </citation>
    <scope>NUCLEOTIDE SEQUENCE</scope>
</reference>
<evidence type="ECO:0000313" key="5">
    <source>
        <dbReference type="Proteomes" id="UP000663842"/>
    </source>
</evidence>
<evidence type="ECO:0008006" key="7">
    <source>
        <dbReference type="Google" id="ProtNLM"/>
    </source>
</evidence>
<dbReference type="EMBL" id="CAJOBG010000388">
    <property type="protein sequence ID" value="CAF3807443.1"/>
    <property type="molecule type" value="Genomic_DNA"/>
</dbReference>
<keyword evidence="1" id="KW-0472">Membrane</keyword>
<dbReference type="EMBL" id="CAJNRG010018244">
    <property type="protein sequence ID" value="CAF2253418.1"/>
    <property type="molecule type" value="Genomic_DNA"/>
</dbReference>
<evidence type="ECO:0000256" key="1">
    <source>
        <dbReference type="SAM" id="Phobius"/>
    </source>
</evidence>
<name>A0A819E2W4_9BILA</name>
<feature type="transmembrane region" description="Helical" evidence="1">
    <location>
        <begin position="75"/>
        <end position="94"/>
    </location>
</feature>
<evidence type="ECO:0000313" key="3">
    <source>
        <dbReference type="EMBL" id="CAF3807443.1"/>
    </source>
</evidence>
<dbReference type="Gene3D" id="1.20.1070.10">
    <property type="entry name" value="Rhodopsin 7-helix transmembrane proteins"/>
    <property type="match status" value="1"/>
</dbReference>